<dbReference type="EMBL" id="JAULSO010000007">
    <property type="protein sequence ID" value="KAK3681234.1"/>
    <property type="molecule type" value="Genomic_DNA"/>
</dbReference>
<accession>A0AAE1C7A8</accession>
<keyword evidence="2" id="KW-1185">Reference proteome</keyword>
<reference evidence="1" key="1">
    <citation type="journal article" date="2023" name="Mol. Phylogenet. Evol.">
        <title>Genome-scale phylogeny and comparative genomics of the fungal order Sordariales.</title>
        <authorList>
            <person name="Hensen N."/>
            <person name="Bonometti L."/>
            <person name="Westerberg I."/>
            <person name="Brannstrom I.O."/>
            <person name="Guillou S."/>
            <person name="Cros-Aarteil S."/>
            <person name="Calhoun S."/>
            <person name="Haridas S."/>
            <person name="Kuo A."/>
            <person name="Mondo S."/>
            <person name="Pangilinan J."/>
            <person name="Riley R."/>
            <person name="LaButti K."/>
            <person name="Andreopoulos B."/>
            <person name="Lipzen A."/>
            <person name="Chen C."/>
            <person name="Yan M."/>
            <person name="Daum C."/>
            <person name="Ng V."/>
            <person name="Clum A."/>
            <person name="Steindorff A."/>
            <person name="Ohm R.A."/>
            <person name="Martin F."/>
            <person name="Silar P."/>
            <person name="Natvig D.O."/>
            <person name="Lalanne C."/>
            <person name="Gautier V."/>
            <person name="Ament-Velasquez S.L."/>
            <person name="Kruys A."/>
            <person name="Hutchinson M.I."/>
            <person name="Powell A.J."/>
            <person name="Barry K."/>
            <person name="Miller A.N."/>
            <person name="Grigoriev I.V."/>
            <person name="Debuchy R."/>
            <person name="Gladieux P."/>
            <person name="Hiltunen Thoren M."/>
            <person name="Johannesson H."/>
        </authorList>
    </citation>
    <scope>NUCLEOTIDE SEQUENCE</scope>
    <source>
        <strain evidence="1">CBS 314.62</strain>
    </source>
</reference>
<protein>
    <submittedName>
        <fullName evidence="1">Uncharacterized protein</fullName>
    </submittedName>
</protein>
<dbReference type="AlphaFoldDB" id="A0AAE1C7A8"/>
<comment type="caution">
    <text evidence="1">The sequence shown here is derived from an EMBL/GenBank/DDBJ whole genome shotgun (WGS) entry which is preliminary data.</text>
</comment>
<evidence type="ECO:0000313" key="1">
    <source>
        <dbReference type="EMBL" id="KAK3681234.1"/>
    </source>
</evidence>
<reference evidence="1" key="2">
    <citation type="submission" date="2023-06" db="EMBL/GenBank/DDBJ databases">
        <authorList>
            <consortium name="Lawrence Berkeley National Laboratory"/>
            <person name="Haridas S."/>
            <person name="Hensen N."/>
            <person name="Bonometti L."/>
            <person name="Westerberg I."/>
            <person name="Brannstrom I.O."/>
            <person name="Guillou S."/>
            <person name="Cros-Aarteil S."/>
            <person name="Calhoun S."/>
            <person name="Kuo A."/>
            <person name="Mondo S."/>
            <person name="Pangilinan J."/>
            <person name="Riley R."/>
            <person name="Labutti K."/>
            <person name="Andreopoulos B."/>
            <person name="Lipzen A."/>
            <person name="Chen C."/>
            <person name="Yanf M."/>
            <person name="Daum C."/>
            <person name="Ng V."/>
            <person name="Clum A."/>
            <person name="Steindorff A."/>
            <person name="Ohm R."/>
            <person name="Martin F."/>
            <person name="Silar P."/>
            <person name="Natvig D."/>
            <person name="Lalanne C."/>
            <person name="Gautier V."/>
            <person name="Ament-Velasquez S.L."/>
            <person name="Kruys A."/>
            <person name="Hutchinson M.I."/>
            <person name="Powell A.J."/>
            <person name="Barry K."/>
            <person name="Miller A.N."/>
            <person name="Grigoriev I.V."/>
            <person name="Debuchy R."/>
            <person name="Gladieux P."/>
            <person name="Thoren M.H."/>
            <person name="Johannesson H."/>
        </authorList>
    </citation>
    <scope>NUCLEOTIDE SEQUENCE</scope>
    <source>
        <strain evidence="1">CBS 314.62</strain>
    </source>
</reference>
<name>A0AAE1C7A8_9PEZI</name>
<proteinExistence type="predicted"/>
<sequence>MLRKSVPFVDLDNHQTEFPIPLLIPDRVVILVHRDMVSRLFASHQHDPHHGQALLLELCLALRQLLGRRRRDLHQVRHRIQAVLGLELARHVVLADAGNLSRRRVVLVDDAQRGEHAPLLHLCPGAPGLDEPVVHHVDQDGAVRVRADAVVVFAPAVDFEASHAVVSIALLGGQCVLGELQSARDWDRARTRALGSRRDEFLQPGLGERPTVVLFELGEQLGSPKIGSVFAKRSNSLRNIMVAWDCGVAGHCIVCVSVLPTE</sequence>
<gene>
    <name evidence="1" type="ORF">B0T22DRAFT_302723</name>
</gene>
<organism evidence="1 2">
    <name type="scientific">Podospora appendiculata</name>
    <dbReference type="NCBI Taxonomy" id="314037"/>
    <lineage>
        <taxon>Eukaryota</taxon>
        <taxon>Fungi</taxon>
        <taxon>Dikarya</taxon>
        <taxon>Ascomycota</taxon>
        <taxon>Pezizomycotina</taxon>
        <taxon>Sordariomycetes</taxon>
        <taxon>Sordariomycetidae</taxon>
        <taxon>Sordariales</taxon>
        <taxon>Podosporaceae</taxon>
        <taxon>Podospora</taxon>
    </lineage>
</organism>
<dbReference type="Proteomes" id="UP001270362">
    <property type="component" value="Unassembled WGS sequence"/>
</dbReference>
<evidence type="ECO:0000313" key="2">
    <source>
        <dbReference type="Proteomes" id="UP001270362"/>
    </source>
</evidence>